<evidence type="ECO:0000259" key="8">
    <source>
        <dbReference type="PROSITE" id="PS50928"/>
    </source>
</evidence>
<sequence>MATVAERSRTGRLRPGLALFALPSVVLVLVFFLVPFLANAVFAFVRWTGYSDTLSWTGLTNFELLNQLGILGHAIRITVIYAVITMAVQNGVGLALATALEKTNRVNTIFRSIFFIPVLMSPLAAGYIWSAVLSPDGPANDFLSAVLPGSIHYAYLGHGVSALVTVACIDAWKWSGLATLVYIAGLNRIPAQLTEAARIDGAGPWRRFWSVKFPLLAPAVTFNVVITLVGAFSALDAVFATTGGGPGDATTLLNVALYLQYGQSYFGQASALGLVVTLLVVVTAVPLITWLRRREVPM</sequence>
<feature type="transmembrane region" description="Helical" evidence="7">
    <location>
        <begin position="64"/>
        <end position="88"/>
    </location>
</feature>
<accession>A0A919T937</accession>
<dbReference type="PANTHER" id="PTHR30193">
    <property type="entry name" value="ABC TRANSPORTER PERMEASE PROTEIN"/>
    <property type="match status" value="1"/>
</dbReference>
<dbReference type="EMBL" id="BOQN01000036">
    <property type="protein sequence ID" value="GIM90717.1"/>
    <property type="molecule type" value="Genomic_DNA"/>
</dbReference>
<comment type="caution">
    <text evidence="9">The sequence shown here is derived from an EMBL/GenBank/DDBJ whole genome shotgun (WGS) entry which is preliminary data.</text>
</comment>
<evidence type="ECO:0000256" key="3">
    <source>
        <dbReference type="ARBA" id="ARBA00022475"/>
    </source>
</evidence>
<proteinExistence type="inferred from homology"/>
<comment type="subcellular location">
    <subcellularLocation>
        <location evidence="1 7">Cell membrane</location>
        <topology evidence="1 7">Multi-pass membrane protein</topology>
    </subcellularLocation>
</comment>
<keyword evidence="3" id="KW-1003">Cell membrane</keyword>
<keyword evidence="10" id="KW-1185">Reference proteome</keyword>
<keyword evidence="2 7" id="KW-0813">Transport</keyword>
<dbReference type="RefSeq" id="WP_213006647.1">
    <property type="nucleotide sequence ID" value="NZ_BOQN01000036.1"/>
</dbReference>
<keyword evidence="6 7" id="KW-0472">Membrane</keyword>
<evidence type="ECO:0000313" key="10">
    <source>
        <dbReference type="Proteomes" id="UP000677082"/>
    </source>
</evidence>
<organism evidence="9 10">
    <name type="scientific">Paractinoplanes toevensis</name>
    <dbReference type="NCBI Taxonomy" id="571911"/>
    <lineage>
        <taxon>Bacteria</taxon>
        <taxon>Bacillati</taxon>
        <taxon>Actinomycetota</taxon>
        <taxon>Actinomycetes</taxon>
        <taxon>Micromonosporales</taxon>
        <taxon>Micromonosporaceae</taxon>
        <taxon>Paractinoplanes</taxon>
    </lineage>
</organism>
<dbReference type="Gene3D" id="1.10.3720.10">
    <property type="entry name" value="MetI-like"/>
    <property type="match status" value="1"/>
</dbReference>
<reference evidence="9 10" key="1">
    <citation type="submission" date="2021-03" db="EMBL/GenBank/DDBJ databases">
        <title>Whole genome shotgun sequence of Actinoplanes toevensis NBRC 105298.</title>
        <authorList>
            <person name="Komaki H."/>
            <person name="Tamura T."/>
        </authorList>
    </citation>
    <scope>NUCLEOTIDE SEQUENCE [LARGE SCALE GENOMIC DNA]</scope>
    <source>
        <strain evidence="9 10">NBRC 105298</strain>
    </source>
</reference>
<gene>
    <name evidence="9" type="primary">msmF_2</name>
    <name evidence="9" type="ORF">Ato02nite_025100</name>
</gene>
<dbReference type="CDD" id="cd06261">
    <property type="entry name" value="TM_PBP2"/>
    <property type="match status" value="1"/>
</dbReference>
<feature type="domain" description="ABC transmembrane type-1" evidence="8">
    <location>
        <begin position="75"/>
        <end position="287"/>
    </location>
</feature>
<dbReference type="SUPFAM" id="SSF161098">
    <property type="entry name" value="MetI-like"/>
    <property type="match status" value="1"/>
</dbReference>
<dbReference type="GO" id="GO:0005886">
    <property type="term" value="C:plasma membrane"/>
    <property type="evidence" value="ECO:0007669"/>
    <property type="project" value="UniProtKB-SubCell"/>
</dbReference>
<dbReference type="InterPro" id="IPR051393">
    <property type="entry name" value="ABC_transporter_permease"/>
</dbReference>
<keyword evidence="5 7" id="KW-1133">Transmembrane helix</keyword>
<feature type="transmembrane region" description="Helical" evidence="7">
    <location>
        <begin position="17"/>
        <end position="44"/>
    </location>
</feature>
<evidence type="ECO:0000256" key="5">
    <source>
        <dbReference type="ARBA" id="ARBA00022989"/>
    </source>
</evidence>
<dbReference type="InterPro" id="IPR000515">
    <property type="entry name" value="MetI-like"/>
</dbReference>
<evidence type="ECO:0000256" key="7">
    <source>
        <dbReference type="RuleBase" id="RU363032"/>
    </source>
</evidence>
<name>A0A919T937_9ACTN</name>
<dbReference type="InterPro" id="IPR035906">
    <property type="entry name" value="MetI-like_sf"/>
</dbReference>
<feature type="transmembrane region" description="Helical" evidence="7">
    <location>
        <begin position="265"/>
        <end position="291"/>
    </location>
</feature>
<evidence type="ECO:0000256" key="4">
    <source>
        <dbReference type="ARBA" id="ARBA00022692"/>
    </source>
</evidence>
<protein>
    <submittedName>
        <fullName evidence="9">Sugar ABC transporter permease</fullName>
    </submittedName>
</protein>
<feature type="transmembrane region" description="Helical" evidence="7">
    <location>
        <begin position="215"/>
        <end position="235"/>
    </location>
</feature>
<evidence type="ECO:0000256" key="2">
    <source>
        <dbReference type="ARBA" id="ARBA00022448"/>
    </source>
</evidence>
<dbReference type="Pfam" id="PF00528">
    <property type="entry name" value="BPD_transp_1"/>
    <property type="match status" value="1"/>
</dbReference>
<keyword evidence="4 7" id="KW-0812">Transmembrane</keyword>
<dbReference type="PANTHER" id="PTHR30193:SF37">
    <property type="entry name" value="INNER MEMBRANE ABC TRANSPORTER PERMEASE PROTEIN YCJO"/>
    <property type="match status" value="1"/>
</dbReference>
<feature type="transmembrane region" description="Helical" evidence="7">
    <location>
        <begin position="109"/>
        <end position="132"/>
    </location>
</feature>
<comment type="similarity">
    <text evidence="7">Belongs to the binding-protein-dependent transport system permease family.</text>
</comment>
<dbReference type="PROSITE" id="PS50928">
    <property type="entry name" value="ABC_TM1"/>
    <property type="match status" value="1"/>
</dbReference>
<feature type="transmembrane region" description="Helical" evidence="7">
    <location>
        <begin position="152"/>
        <end position="172"/>
    </location>
</feature>
<evidence type="ECO:0000313" key="9">
    <source>
        <dbReference type="EMBL" id="GIM90717.1"/>
    </source>
</evidence>
<dbReference type="AlphaFoldDB" id="A0A919T937"/>
<evidence type="ECO:0000256" key="1">
    <source>
        <dbReference type="ARBA" id="ARBA00004651"/>
    </source>
</evidence>
<evidence type="ECO:0000256" key="6">
    <source>
        <dbReference type="ARBA" id="ARBA00023136"/>
    </source>
</evidence>
<dbReference type="Proteomes" id="UP000677082">
    <property type="component" value="Unassembled WGS sequence"/>
</dbReference>
<dbReference type="GO" id="GO:0055085">
    <property type="term" value="P:transmembrane transport"/>
    <property type="evidence" value="ECO:0007669"/>
    <property type="project" value="InterPro"/>
</dbReference>